<evidence type="ECO:0000259" key="2">
    <source>
        <dbReference type="Pfam" id="PF20448"/>
    </source>
</evidence>
<dbReference type="Pfam" id="PF20448">
    <property type="entry name" value="DUF6705"/>
    <property type="match status" value="1"/>
</dbReference>
<reference evidence="3 4" key="1">
    <citation type="submission" date="2019-08" db="EMBL/GenBank/DDBJ databases">
        <title>Formosa sediminis sp. nov., isolated from marine sediment.</title>
        <authorList>
            <person name="Cao W.R."/>
        </authorList>
    </citation>
    <scope>NUCLEOTIDE SEQUENCE [LARGE SCALE GENOMIC DNA]</scope>
    <source>
        <strain evidence="3 4">1494</strain>
    </source>
</reference>
<dbReference type="RefSeq" id="WP_148457486.1">
    <property type="nucleotide sequence ID" value="NZ_VSFC01000062.1"/>
</dbReference>
<proteinExistence type="predicted"/>
<evidence type="ECO:0000256" key="1">
    <source>
        <dbReference type="SAM" id="SignalP"/>
    </source>
</evidence>
<protein>
    <recommendedName>
        <fullName evidence="2">DUF6705 domain-containing protein</fullName>
    </recommendedName>
</protein>
<evidence type="ECO:0000313" key="4">
    <source>
        <dbReference type="Proteomes" id="UP000324550"/>
    </source>
</evidence>
<feature type="chain" id="PRO_5022801422" description="DUF6705 domain-containing protein" evidence="1">
    <location>
        <begin position="19"/>
        <end position="211"/>
    </location>
</feature>
<feature type="signal peptide" evidence="1">
    <location>
        <begin position="1"/>
        <end position="18"/>
    </location>
</feature>
<dbReference type="InterPro" id="IPR046551">
    <property type="entry name" value="DUF6705"/>
</dbReference>
<gene>
    <name evidence="3" type="ORF">FVF61_14045</name>
</gene>
<sequence>MKHLIKFLMLIMFISCKAQNIVPIFNDTGVDLPENNAYLKDVDNDYNPYVGTWKWESGNNSLTIIFNKLEQYTSGDGDYSDLLLGEYQYIENGVELVNTFPLIEPIGIPNIVNQEDAMRNNNIVSYSITTNDIGFPPCPECAPNTRFIILSIKEPTKPGLWGGIVMARFVESGVEKIRAKITMRFNENASINYSGPEIITIPVGVYTFIKQ</sequence>
<keyword evidence="1" id="KW-0732">Signal</keyword>
<dbReference type="AlphaFoldDB" id="A0A5D0G133"/>
<accession>A0A5D0G133</accession>
<evidence type="ECO:0000313" key="3">
    <source>
        <dbReference type="EMBL" id="TYA52454.1"/>
    </source>
</evidence>
<dbReference type="EMBL" id="VSFC01000062">
    <property type="protein sequence ID" value="TYA52454.1"/>
    <property type="molecule type" value="Genomic_DNA"/>
</dbReference>
<name>A0A5D0G133_9FLAO</name>
<dbReference type="OrthoDB" id="1261237at2"/>
<feature type="domain" description="DUF6705" evidence="2">
    <location>
        <begin position="1"/>
        <end position="211"/>
    </location>
</feature>
<organism evidence="3 4">
    <name type="scientific">Formosa maritima</name>
    <dbReference type="NCBI Taxonomy" id="2592046"/>
    <lineage>
        <taxon>Bacteria</taxon>
        <taxon>Pseudomonadati</taxon>
        <taxon>Bacteroidota</taxon>
        <taxon>Flavobacteriia</taxon>
        <taxon>Flavobacteriales</taxon>
        <taxon>Flavobacteriaceae</taxon>
        <taxon>Formosa</taxon>
    </lineage>
</organism>
<keyword evidence="4" id="KW-1185">Reference proteome</keyword>
<dbReference type="Proteomes" id="UP000324550">
    <property type="component" value="Unassembled WGS sequence"/>
</dbReference>
<comment type="caution">
    <text evidence="3">The sequence shown here is derived from an EMBL/GenBank/DDBJ whole genome shotgun (WGS) entry which is preliminary data.</text>
</comment>